<proteinExistence type="inferred from homology"/>
<organism evidence="7 8">
    <name type="scientific">Dipteronia dyeriana</name>
    <dbReference type="NCBI Taxonomy" id="168575"/>
    <lineage>
        <taxon>Eukaryota</taxon>
        <taxon>Viridiplantae</taxon>
        <taxon>Streptophyta</taxon>
        <taxon>Embryophyta</taxon>
        <taxon>Tracheophyta</taxon>
        <taxon>Spermatophyta</taxon>
        <taxon>Magnoliopsida</taxon>
        <taxon>eudicotyledons</taxon>
        <taxon>Gunneridae</taxon>
        <taxon>Pentapetalae</taxon>
        <taxon>rosids</taxon>
        <taxon>malvids</taxon>
        <taxon>Sapindales</taxon>
        <taxon>Sapindaceae</taxon>
        <taxon>Hippocastanoideae</taxon>
        <taxon>Acereae</taxon>
        <taxon>Dipteronia</taxon>
    </lineage>
</organism>
<feature type="transmembrane region" description="Helical" evidence="6">
    <location>
        <begin position="233"/>
        <end position="253"/>
    </location>
</feature>
<dbReference type="GO" id="GO:0009734">
    <property type="term" value="P:auxin-activated signaling pathway"/>
    <property type="evidence" value="ECO:0007669"/>
    <property type="project" value="InterPro"/>
</dbReference>
<gene>
    <name evidence="7" type="ORF">Ddye_002094</name>
</gene>
<feature type="transmembrane region" description="Helical" evidence="6">
    <location>
        <begin position="6"/>
        <end position="30"/>
    </location>
</feature>
<keyword evidence="8" id="KW-1185">Reference proteome</keyword>
<comment type="subcellular location">
    <subcellularLocation>
        <location evidence="1">Membrane</location>
        <topology evidence="1">Multi-pass membrane protein</topology>
    </subcellularLocation>
</comment>
<feature type="transmembrane region" description="Helical" evidence="6">
    <location>
        <begin position="42"/>
        <end position="67"/>
    </location>
</feature>
<evidence type="ECO:0000256" key="4">
    <source>
        <dbReference type="ARBA" id="ARBA00022989"/>
    </source>
</evidence>
<feature type="transmembrane region" description="Helical" evidence="6">
    <location>
        <begin position="73"/>
        <end position="98"/>
    </location>
</feature>
<evidence type="ECO:0000256" key="2">
    <source>
        <dbReference type="ARBA" id="ARBA00006840"/>
    </source>
</evidence>
<dbReference type="AlphaFoldDB" id="A0AAE0CU10"/>
<reference evidence="7" key="1">
    <citation type="journal article" date="2023" name="Plant J.">
        <title>Genome sequences and population genomics provide insights into the demographic history, inbreeding, and mutation load of two 'living fossil' tree species of Dipteronia.</title>
        <authorList>
            <person name="Feng Y."/>
            <person name="Comes H.P."/>
            <person name="Chen J."/>
            <person name="Zhu S."/>
            <person name="Lu R."/>
            <person name="Zhang X."/>
            <person name="Li P."/>
            <person name="Qiu J."/>
            <person name="Olsen K.M."/>
            <person name="Qiu Y."/>
        </authorList>
    </citation>
    <scope>NUCLEOTIDE SEQUENCE</scope>
    <source>
        <strain evidence="7">KIB01</strain>
    </source>
</reference>
<protein>
    <recommendedName>
        <fullName evidence="9">Tetraspanin</fullName>
    </recommendedName>
</protein>
<evidence type="ECO:0000313" key="8">
    <source>
        <dbReference type="Proteomes" id="UP001280121"/>
    </source>
</evidence>
<dbReference type="GO" id="GO:0016020">
    <property type="term" value="C:membrane"/>
    <property type="evidence" value="ECO:0007669"/>
    <property type="project" value="UniProtKB-SubCell"/>
</dbReference>
<evidence type="ECO:0000313" key="7">
    <source>
        <dbReference type="EMBL" id="KAK2663520.1"/>
    </source>
</evidence>
<evidence type="ECO:0008006" key="9">
    <source>
        <dbReference type="Google" id="ProtNLM"/>
    </source>
</evidence>
<dbReference type="PANTHER" id="PTHR32191">
    <property type="entry name" value="TETRASPANIN-8-RELATED"/>
    <property type="match status" value="1"/>
</dbReference>
<comment type="similarity">
    <text evidence="2">Belongs to the tetraspanin (TM4SF) family.</text>
</comment>
<comment type="caution">
    <text evidence="7">The sequence shown here is derived from an EMBL/GenBank/DDBJ whole genome shotgun (WGS) entry which is preliminary data.</text>
</comment>
<sequence length="279" mass="31155">MVKLSIWFVGFLNLCSLLLGIAAISYTLYLRVYGGSACQNSIPLPVQLITGLLLITVSLLGFVCSFWKLKSLLYAYLSVMLLLIIGFVIFSGFAIFIASQEDHSSGNYELKKNYSRWLEKHFVNHKNWNKIRSCLIDAKVCKKFDMNAAMAAAHSYSTYLSPIELGCCMLPYYCVVDKYTNVTVELPEIGDAAMQGGDKADCDRWSNNIGRRCYYCDSCKAGFVTEIKKEWRFVAIAGVVCAVVLLIIMFAAACNAKSNIDPPDHHSKPTETEAPLQKK</sequence>
<dbReference type="Pfam" id="PF00335">
    <property type="entry name" value="Tetraspanin"/>
    <property type="match status" value="1"/>
</dbReference>
<evidence type="ECO:0000256" key="1">
    <source>
        <dbReference type="ARBA" id="ARBA00004141"/>
    </source>
</evidence>
<dbReference type="InterPro" id="IPR044991">
    <property type="entry name" value="TET_plant"/>
</dbReference>
<evidence type="ECO:0000256" key="6">
    <source>
        <dbReference type="SAM" id="Phobius"/>
    </source>
</evidence>
<dbReference type="InterPro" id="IPR018499">
    <property type="entry name" value="Tetraspanin/Peripherin"/>
</dbReference>
<keyword evidence="4 6" id="KW-1133">Transmembrane helix</keyword>
<evidence type="ECO:0000256" key="3">
    <source>
        <dbReference type="ARBA" id="ARBA00022692"/>
    </source>
</evidence>
<keyword evidence="3 6" id="KW-0812">Transmembrane</keyword>
<dbReference type="Proteomes" id="UP001280121">
    <property type="component" value="Unassembled WGS sequence"/>
</dbReference>
<accession>A0AAE0CU10</accession>
<evidence type="ECO:0000256" key="5">
    <source>
        <dbReference type="ARBA" id="ARBA00023136"/>
    </source>
</evidence>
<dbReference type="EMBL" id="JANJYI010000001">
    <property type="protein sequence ID" value="KAK2663520.1"/>
    <property type="molecule type" value="Genomic_DNA"/>
</dbReference>
<name>A0AAE0CU10_9ROSI</name>
<keyword evidence="5 6" id="KW-0472">Membrane</keyword>